<dbReference type="GO" id="GO:0005634">
    <property type="term" value="C:nucleus"/>
    <property type="evidence" value="ECO:0007669"/>
    <property type="project" value="TreeGrafter"/>
</dbReference>
<dbReference type="Pfam" id="PF10453">
    <property type="entry name" value="NUFIP1"/>
    <property type="match status" value="1"/>
</dbReference>
<dbReference type="InterPro" id="IPR039136">
    <property type="entry name" value="NUFIP1-like"/>
</dbReference>
<dbReference type="SUPFAM" id="SSF90229">
    <property type="entry name" value="CCCH zinc finger"/>
    <property type="match status" value="1"/>
</dbReference>
<dbReference type="GO" id="GO:0000492">
    <property type="term" value="P:box C/D snoRNP assembly"/>
    <property type="evidence" value="ECO:0007669"/>
    <property type="project" value="TreeGrafter"/>
</dbReference>
<dbReference type="AlphaFoldDB" id="A0AAW0Z4A9"/>
<feature type="region of interest" description="Disordered" evidence="5">
    <location>
        <begin position="1"/>
        <end position="161"/>
    </location>
</feature>
<dbReference type="KEGG" id="kne:92178138"/>
<dbReference type="GO" id="GO:0003723">
    <property type="term" value="F:RNA binding"/>
    <property type="evidence" value="ECO:0007669"/>
    <property type="project" value="InterPro"/>
</dbReference>
<feature type="compositionally biased region" description="Basic residues" evidence="5">
    <location>
        <begin position="523"/>
        <end position="534"/>
    </location>
</feature>
<feature type="compositionally biased region" description="Low complexity" evidence="5">
    <location>
        <begin position="33"/>
        <end position="91"/>
    </location>
</feature>
<dbReference type="InterPro" id="IPR019496">
    <property type="entry name" value="NUFIP1_cons_dom"/>
</dbReference>
<dbReference type="Proteomes" id="UP001388673">
    <property type="component" value="Unassembled WGS sequence"/>
</dbReference>
<keyword evidence="1 4" id="KW-0479">Metal-binding</keyword>
<evidence type="ECO:0000256" key="2">
    <source>
        <dbReference type="ARBA" id="ARBA00022771"/>
    </source>
</evidence>
<sequence length="624" mass="66898">MNSRQPFPLPPHPSLPSRPAFPPTSTASGTAGPSPSRPSYQQQQQQYSYVPQPQTSYYPPQPSPLTSYNTNYTGGYQTSGGYQASGGYQTAPLYPAQPFYSPLAGGPSFGQSLFQPRPVTTPDGYAFSSTYLNNHPFPSSSSGTSQPPLTKKQRPNQPPLVADLTTMASGGDSFKPWRNCSHPGCKFVGSGEDVEIHEGDRHLIFPAGRVVERSEEEERFATRKGPLPPIQGTNITLDTPEQIEKWIAERKAKWPSSRRMQEKAEERKAAIARGEFPSRGGRGRGGRGGMGGRNDAAFMAEEWGREAKPRPAATDDGQAGGGHGRWDRGRGRGRGRGREERGRGRGRGTGRGGYTGEGRTLDRGWGRGDAPVSTDEASRPSFVGPTSPSADIKEKETNALAALGDYDTPSSEDGSESAETESDSSSDTTSDSDSDSDSDSASEVKSEHGTKLLPGSIPAIASAPETAVKDHISGTPSRPICKFYAASGRCKFGDRCRFAHTKSNGTTVTGAGGTHGDDVEKKKASRQPQIKKHNNPFSRPSLLGSLLANPIQNTLSQLSQTIRFLVANDMLDGVELKPGDAEAEGKERNKVVEVVQDDGSDVVKGQEDQVQEIKMDVDIGDAEL</sequence>
<comment type="caution">
    <text evidence="7">The sequence shown here is derived from an EMBL/GenBank/DDBJ whole genome shotgun (WGS) entry which is preliminary data.</text>
</comment>
<evidence type="ECO:0000256" key="4">
    <source>
        <dbReference type="PROSITE-ProRule" id="PRU00723"/>
    </source>
</evidence>
<feature type="compositionally biased region" description="Polar residues" evidence="5">
    <location>
        <begin position="127"/>
        <end position="148"/>
    </location>
</feature>
<keyword evidence="3 4" id="KW-0862">Zinc</keyword>
<keyword evidence="2 4" id="KW-0863">Zinc-finger</keyword>
<dbReference type="EMBL" id="JBCAWK010000002">
    <property type="protein sequence ID" value="KAK8865733.1"/>
    <property type="molecule type" value="Genomic_DNA"/>
</dbReference>
<feature type="region of interest" description="Disordered" evidence="5">
    <location>
        <begin position="507"/>
        <end position="538"/>
    </location>
</feature>
<feature type="compositionally biased region" description="Basic and acidic residues" evidence="5">
    <location>
        <begin position="324"/>
        <end position="343"/>
    </location>
</feature>
<evidence type="ECO:0000256" key="3">
    <source>
        <dbReference type="ARBA" id="ARBA00022833"/>
    </source>
</evidence>
<gene>
    <name evidence="7" type="ORF">IAR55_000879</name>
</gene>
<keyword evidence="8" id="KW-1185">Reference proteome</keyword>
<dbReference type="Pfam" id="PF00642">
    <property type="entry name" value="zf-CCCH"/>
    <property type="match status" value="1"/>
</dbReference>
<evidence type="ECO:0000313" key="7">
    <source>
        <dbReference type="EMBL" id="KAK8865733.1"/>
    </source>
</evidence>
<feature type="zinc finger region" description="C3H1-type" evidence="4">
    <location>
        <begin position="475"/>
        <end position="503"/>
    </location>
</feature>
<dbReference type="InterPro" id="IPR000571">
    <property type="entry name" value="Znf_CCCH"/>
</dbReference>
<feature type="compositionally biased region" description="Pro residues" evidence="5">
    <location>
        <begin position="7"/>
        <end position="22"/>
    </location>
</feature>
<proteinExistence type="predicted"/>
<dbReference type="PANTHER" id="PTHR13309:SF0">
    <property type="entry name" value="FMR1-INTERACTING PROTEIN NUFIP1"/>
    <property type="match status" value="1"/>
</dbReference>
<dbReference type="PROSITE" id="PS50103">
    <property type="entry name" value="ZF_C3H1"/>
    <property type="match status" value="1"/>
</dbReference>
<dbReference type="PANTHER" id="PTHR13309">
    <property type="entry name" value="NUCLEAR FRAGILE X MENTAL RETARDATION PROTEIN INTERACTING PROTEIN 1"/>
    <property type="match status" value="1"/>
</dbReference>
<evidence type="ECO:0000259" key="6">
    <source>
        <dbReference type="PROSITE" id="PS50103"/>
    </source>
</evidence>
<feature type="domain" description="C3H1-type" evidence="6">
    <location>
        <begin position="475"/>
        <end position="503"/>
    </location>
</feature>
<dbReference type="RefSeq" id="XP_066805212.1">
    <property type="nucleotide sequence ID" value="XM_066944011.1"/>
</dbReference>
<evidence type="ECO:0000256" key="5">
    <source>
        <dbReference type="SAM" id="MobiDB-lite"/>
    </source>
</evidence>
<dbReference type="GO" id="GO:0008270">
    <property type="term" value="F:zinc ion binding"/>
    <property type="evidence" value="ECO:0007669"/>
    <property type="project" value="UniProtKB-KW"/>
</dbReference>
<evidence type="ECO:0000313" key="8">
    <source>
        <dbReference type="Proteomes" id="UP001388673"/>
    </source>
</evidence>
<dbReference type="Gene3D" id="4.10.1000.10">
    <property type="entry name" value="Zinc finger, CCCH-type"/>
    <property type="match status" value="1"/>
</dbReference>
<evidence type="ECO:0000256" key="1">
    <source>
        <dbReference type="ARBA" id="ARBA00022723"/>
    </source>
</evidence>
<feature type="compositionally biased region" description="Acidic residues" evidence="5">
    <location>
        <begin position="413"/>
        <end position="440"/>
    </location>
</feature>
<name>A0AAW0Z4A9_9TREE</name>
<accession>A0AAW0Z4A9</accession>
<dbReference type="SMART" id="SM00356">
    <property type="entry name" value="ZnF_C3H1"/>
    <property type="match status" value="1"/>
</dbReference>
<dbReference type="InterPro" id="IPR036855">
    <property type="entry name" value="Znf_CCCH_sf"/>
</dbReference>
<feature type="compositionally biased region" description="Gly residues" evidence="5">
    <location>
        <begin position="347"/>
        <end position="356"/>
    </location>
</feature>
<organism evidence="7 8">
    <name type="scientific">Kwoniella newhampshirensis</name>
    <dbReference type="NCBI Taxonomy" id="1651941"/>
    <lineage>
        <taxon>Eukaryota</taxon>
        <taxon>Fungi</taxon>
        <taxon>Dikarya</taxon>
        <taxon>Basidiomycota</taxon>
        <taxon>Agaricomycotina</taxon>
        <taxon>Tremellomycetes</taxon>
        <taxon>Tremellales</taxon>
        <taxon>Cryptococcaceae</taxon>
        <taxon>Kwoniella</taxon>
    </lineage>
</organism>
<reference evidence="7 8" key="1">
    <citation type="journal article" date="2024" name="bioRxiv">
        <title>Comparative genomics of Cryptococcus and Kwoniella reveals pathogenesis evolution and contrasting karyotype dynamics via intercentromeric recombination or chromosome fusion.</title>
        <authorList>
            <person name="Coelho M.A."/>
            <person name="David-Palma M."/>
            <person name="Shea T."/>
            <person name="Bowers K."/>
            <person name="McGinley-Smith S."/>
            <person name="Mohammad A.W."/>
            <person name="Gnirke A."/>
            <person name="Yurkov A.M."/>
            <person name="Nowrousian M."/>
            <person name="Sun S."/>
            <person name="Cuomo C.A."/>
            <person name="Heitman J."/>
        </authorList>
    </citation>
    <scope>NUCLEOTIDE SEQUENCE [LARGE SCALE GENOMIC DNA]</scope>
    <source>
        <strain evidence="7 8">CBS 13917</strain>
    </source>
</reference>
<protein>
    <recommendedName>
        <fullName evidence="6">C3H1-type domain-containing protein</fullName>
    </recommendedName>
</protein>
<dbReference type="GeneID" id="92178138"/>
<feature type="compositionally biased region" description="Basic and acidic residues" evidence="5">
    <location>
        <begin position="259"/>
        <end position="269"/>
    </location>
</feature>
<feature type="region of interest" description="Disordered" evidence="5">
    <location>
        <begin position="254"/>
        <end position="457"/>
    </location>
</feature>